<dbReference type="AlphaFoldDB" id="A0AAV6XX08"/>
<sequence>MKCVHQKSIVFYLPQEYSEGDYGRLTMEMDRESNGYSTEDAESPRSVAAAEKSCKRRSYKVHGHDQIWRIKTEDSHLGEDIGERNLCLNLKDRFGEYDGIIKLQQKLKGQFGCSFGFRICTSQFKPVPDLDHENVCENLFTEEE</sequence>
<dbReference type="Proteomes" id="UP000826271">
    <property type="component" value="Unassembled WGS sequence"/>
</dbReference>
<evidence type="ECO:0000313" key="2">
    <source>
        <dbReference type="Proteomes" id="UP000826271"/>
    </source>
</evidence>
<proteinExistence type="predicted"/>
<reference evidence="1" key="1">
    <citation type="submission" date="2019-10" db="EMBL/GenBank/DDBJ databases">
        <authorList>
            <person name="Zhang R."/>
            <person name="Pan Y."/>
            <person name="Wang J."/>
            <person name="Ma R."/>
            <person name="Yu S."/>
        </authorList>
    </citation>
    <scope>NUCLEOTIDE SEQUENCE</scope>
    <source>
        <strain evidence="1">LA-IB0</strain>
        <tissue evidence="1">Leaf</tissue>
    </source>
</reference>
<protein>
    <submittedName>
        <fullName evidence="1">Uncharacterized protein</fullName>
    </submittedName>
</protein>
<gene>
    <name evidence="1" type="ORF">BUALT_Bualt04G0146800</name>
</gene>
<keyword evidence="2" id="KW-1185">Reference proteome</keyword>
<dbReference type="EMBL" id="WHWC01000004">
    <property type="protein sequence ID" value="KAG8384712.1"/>
    <property type="molecule type" value="Genomic_DNA"/>
</dbReference>
<accession>A0AAV6XX08</accession>
<name>A0AAV6XX08_9LAMI</name>
<evidence type="ECO:0000313" key="1">
    <source>
        <dbReference type="EMBL" id="KAG8384712.1"/>
    </source>
</evidence>
<organism evidence="1 2">
    <name type="scientific">Buddleja alternifolia</name>
    <dbReference type="NCBI Taxonomy" id="168488"/>
    <lineage>
        <taxon>Eukaryota</taxon>
        <taxon>Viridiplantae</taxon>
        <taxon>Streptophyta</taxon>
        <taxon>Embryophyta</taxon>
        <taxon>Tracheophyta</taxon>
        <taxon>Spermatophyta</taxon>
        <taxon>Magnoliopsida</taxon>
        <taxon>eudicotyledons</taxon>
        <taxon>Gunneridae</taxon>
        <taxon>Pentapetalae</taxon>
        <taxon>asterids</taxon>
        <taxon>lamiids</taxon>
        <taxon>Lamiales</taxon>
        <taxon>Scrophulariaceae</taxon>
        <taxon>Buddlejeae</taxon>
        <taxon>Buddleja</taxon>
    </lineage>
</organism>
<comment type="caution">
    <text evidence="1">The sequence shown here is derived from an EMBL/GenBank/DDBJ whole genome shotgun (WGS) entry which is preliminary data.</text>
</comment>